<dbReference type="EMBL" id="JACIEP010000003">
    <property type="protein sequence ID" value="MBB4035206.1"/>
    <property type="molecule type" value="Genomic_DNA"/>
</dbReference>
<feature type="signal peptide" evidence="2">
    <location>
        <begin position="1"/>
        <end position="22"/>
    </location>
</feature>
<reference evidence="3 4" key="1">
    <citation type="submission" date="2020-08" db="EMBL/GenBank/DDBJ databases">
        <title>Genomic Encyclopedia of Type Strains, Phase IV (KMG-IV): sequencing the most valuable type-strain genomes for metagenomic binning, comparative biology and taxonomic classification.</title>
        <authorList>
            <person name="Goeker M."/>
        </authorList>
    </citation>
    <scope>NUCLEOTIDE SEQUENCE [LARGE SCALE GENOMIC DNA]</scope>
    <source>
        <strain evidence="3 4">DSM 104969</strain>
    </source>
</reference>
<evidence type="ECO:0000256" key="2">
    <source>
        <dbReference type="SAM" id="SignalP"/>
    </source>
</evidence>
<feature type="chain" id="PRO_5032812097" evidence="2">
    <location>
        <begin position="23"/>
        <end position="79"/>
    </location>
</feature>
<proteinExistence type="predicted"/>
<dbReference type="Proteomes" id="UP000555103">
    <property type="component" value="Unassembled WGS sequence"/>
</dbReference>
<keyword evidence="2" id="KW-0732">Signal</keyword>
<protein>
    <submittedName>
        <fullName evidence="3">LAS superfamily LD-carboxypeptidase LdcB</fullName>
    </submittedName>
</protein>
<dbReference type="GO" id="GO:0004180">
    <property type="term" value="F:carboxypeptidase activity"/>
    <property type="evidence" value="ECO:0007669"/>
    <property type="project" value="UniProtKB-KW"/>
</dbReference>
<organism evidence="3 4">
    <name type="scientific">Dysgonomonas hofstadii</name>
    <dbReference type="NCBI Taxonomy" id="637886"/>
    <lineage>
        <taxon>Bacteria</taxon>
        <taxon>Pseudomonadati</taxon>
        <taxon>Bacteroidota</taxon>
        <taxon>Bacteroidia</taxon>
        <taxon>Bacteroidales</taxon>
        <taxon>Dysgonomonadaceae</taxon>
        <taxon>Dysgonomonas</taxon>
    </lineage>
</organism>
<evidence type="ECO:0000313" key="4">
    <source>
        <dbReference type="Proteomes" id="UP000555103"/>
    </source>
</evidence>
<feature type="region of interest" description="Disordered" evidence="1">
    <location>
        <begin position="52"/>
        <end position="79"/>
    </location>
</feature>
<comment type="caution">
    <text evidence="3">The sequence shown here is derived from an EMBL/GenBank/DDBJ whole genome shotgun (WGS) entry which is preliminary data.</text>
</comment>
<dbReference type="RefSeq" id="WP_183306146.1">
    <property type="nucleotide sequence ID" value="NZ_JACIEP010000003.1"/>
</dbReference>
<keyword evidence="3" id="KW-0378">Hydrolase</keyword>
<name>A0A840CIQ4_9BACT</name>
<keyword evidence="3" id="KW-0121">Carboxypeptidase</keyword>
<gene>
    <name evidence="3" type="ORF">GGR21_001095</name>
</gene>
<keyword evidence="3" id="KW-0645">Protease</keyword>
<sequence>MKKLIMSAVMCVALIASAGVMAQDGKTTQKECCKAKTECKKDGEKKACCSDKKATTDKKDCTKDGAKKSCCSDKKADKK</sequence>
<keyword evidence="4" id="KW-1185">Reference proteome</keyword>
<evidence type="ECO:0000256" key="1">
    <source>
        <dbReference type="SAM" id="MobiDB-lite"/>
    </source>
</evidence>
<accession>A0A840CIQ4</accession>
<evidence type="ECO:0000313" key="3">
    <source>
        <dbReference type="EMBL" id="MBB4035206.1"/>
    </source>
</evidence>
<dbReference type="AlphaFoldDB" id="A0A840CIQ4"/>